<proteinExistence type="predicted"/>
<dbReference type="InterPro" id="IPR048061">
    <property type="entry name" value="GmtX-like"/>
</dbReference>
<name>A0AA37WU52_9HYPH</name>
<protein>
    <submittedName>
        <fullName evidence="1">Uncharacterized protein</fullName>
    </submittedName>
</protein>
<comment type="caution">
    <text evidence="1">The sequence shown here is derived from an EMBL/GenBank/DDBJ whole genome shotgun (WGS) entry which is preliminary data.</text>
</comment>
<evidence type="ECO:0000313" key="2">
    <source>
        <dbReference type="Proteomes" id="UP001157440"/>
    </source>
</evidence>
<gene>
    <name evidence="1" type="ORF">GCM10007890_38600</name>
</gene>
<dbReference type="Proteomes" id="UP001157440">
    <property type="component" value="Unassembled WGS sequence"/>
</dbReference>
<dbReference type="NCBIfam" id="NF040692">
    <property type="entry name" value="recomb_assoc"/>
    <property type="match status" value="1"/>
</dbReference>
<organism evidence="1 2">
    <name type="scientific">Methylobacterium tardum</name>
    <dbReference type="NCBI Taxonomy" id="374432"/>
    <lineage>
        <taxon>Bacteria</taxon>
        <taxon>Pseudomonadati</taxon>
        <taxon>Pseudomonadota</taxon>
        <taxon>Alphaproteobacteria</taxon>
        <taxon>Hyphomicrobiales</taxon>
        <taxon>Methylobacteriaceae</taxon>
        <taxon>Methylobacterium</taxon>
    </lineage>
</organism>
<dbReference type="RefSeq" id="WP_234741126.1">
    <property type="nucleotide sequence ID" value="NZ_BPQZ01000013.1"/>
</dbReference>
<sequence length="246" mass="27065">MDEEFHLPQPSPGIKLAEQVPDAFEPEGALAGYPRTLERYREILSRTSSTTKIRQLRNLAWVLLIQASARSQDYRVSTVGNRTAACGGPTAQTIRNANGSDYRALIELFEGEVEKPKALPVPVDKDDALLAAINDTSARNQVRLLLHDCASLRNQVNLLKNQIAREAPPIPTVLSTSAQGLPATAAGMTKMSRSRRDAIEHFVSEANMTTKKWRTNEHGALVDAFDIEIARPGFVEALRQVLSHTS</sequence>
<accession>A0AA37WU52</accession>
<keyword evidence="2" id="KW-1185">Reference proteome</keyword>
<reference evidence="2" key="1">
    <citation type="journal article" date="2019" name="Int. J. Syst. Evol. Microbiol.">
        <title>The Global Catalogue of Microorganisms (GCM) 10K type strain sequencing project: providing services to taxonomists for standard genome sequencing and annotation.</title>
        <authorList>
            <consortium name="The Broad Institute Genomics Platform"/>
            <consortium name="The Broad Institute Genome Sequencing Center for Infectious Disease"/>
            <person name="Wu L."/>
            <person name="Ma J."/>
        </authorList>
    </citation>
    <scope>NUCLEOTIDE SEQUENCE [LARGE SCALE GENOMIC DNA]</scope>
    <source>
        <strain evidence="2">NBRC 103632</strain>
    </source>
</reference>
<dbReference type="EMBL" id="BSPL01000019">
    <property type="protein sequence ID" value="GLS71847.1"/>
    <property type="molecule type" value="Genomic_DNA"/>
</dbReference>
<evidence type="ECO:0000313" key="1">
    <source>
        <dbReference type="EMBL" id="GLS71847.1"/>
    </source>
</evidence>
<dbReference type="AlphaFoldDB" id="A0AA37WU52"/>